<dbReference type="PROSITE" id="PS51353">
    <property type="entry name" value="ARSC"/>
    <property type="match status" value="1"/>
</dbReference>
<dbReference type="Pfam" id="PF03960">
    <property type="entry name" value="ArsC"/>
    <property type="match status" value="1"/>
</dbReference>
<accession>A0A2S6NE32</accession>
<evidence type="ECO:0000313" key="3">
    <source>
        <dbReference type="EMBL" id="PPQ32866.1"/>
    </source>
</evidence>
<name>A0A2S6NE32_9HYPH</name>
<dbReference type="AlphaFoldDB" id="A0A2S6NE32"/>
<evidence type="ECO:0000256" key="1">
    <source>
        <dbReference type="ARBA" id="ARBA00007198"/>
    </source>
</evidence>
<dbReference type="InterPro" id="IPR036249">
    <property type="entry name" value="Thioredoxin-like_sf"/>
</dbReference>
<comment type="caution">
    <text evidence="3">The sequence shown here is derived from an EMBL/GenBank/DDBJ whole genome shotgun (WGS) entry which is preliminary data.</text>
</comment>
<dbReference type="PANTHER" id="PTHR30041:SF8">
    <property type="entry name" value="PROTEIN YFFB"/>
    <property type="match status" value="1"/>
</dbReference>
<sequence length="147" mass="15918">MTQILFYEKPGCATNRKQKALLAEAGHEVFARDLLAEPWTAERLRGFFGDAPVEDWFNPNAPSVKSGEVDPRAFDAERALKAMAAAPLLIRRPLIEALGQKCSGFDRDLVRALLGPDTKPAETVACSRPDGTPCPTPGKAEANVNAE</sequence>
<dbReference type="RefSeq" id="WP_104506640.1">
    <property type="nucleotide sequence ID" value="NZ_JACIGC010000007.1"/>
</dbReference>
<dbReference type="OrthoDB" id="5432555at2"/>
<dbReference type="InterPro" id="IPR006503">
    <property type="entry name" value="Nase-assoc"/>
</dbReference>
<reference evidence="3 4" key="1">
    <citation type="journal article" date="2018" name="Arch. Microbiol.">
        <title>New insights into the metabolic potential of the phototrophic purple bacterium Rhodopila globiformis DSM 161(T) from its draft genome sequence and evidence for a vanadium-dependent nitrogenase.</title>
        <authorList>
            <person name="Imhoff J.F."/>
            <person name="Rahn T."/>
            <person name="Kunzel S."/>
            <person name="Neulinger S.C."/>
        </authorList>
    </citation>
    <scope>NUCLEOTIDE SEQUENCE [LARGE SCALE GENOMIC DNA]</scope>
    <source>
        <strain evidence="3 4">DSM 16996</strain>
    </source>
</reference>
<dbReference type="EMBL" id="NHSJ01000034">
    <property type="protein sequence ID" value="PPQ32866.1"/>
    <property type="molecule type" value="Genomic_DNA"/>
</dbReference>
<dbReference type="Gene3D" id="3.40.30.10">
    <property type="entry name" value="Glutaredoxin"/>
    <property type="match status" value="1"/>
</dbReference>
<organism evidence="3 4">
    <name type="scientific">Rhodoblastus sphagnicola</name>
    <dbReference type="NCBI Taxonomy" id="333368"/>
    <lineage>
        <taxon>Bacteria</taxon>
        <taxon>Pseudomonadati</taxon>
        <taxon>Pseudomonadota</taxon>
        <taxon>Alphaproteobacteria</taxon>
        <taxon>Hyphomicrobiales</taxon>
        <taxon>Rhodoblastaceae</taxon>
        <taxon>Rhodoblastus</taxon>
    </lineage>
</organism>
<protein>
    <submittedName>
        <fullName evidence="3">Arsenate reductase family protein</fullName>
    </submittedName>
</protein>
<dbReference type="InterPro" id="IPR006660">
    <property type="entry name" value="Arsenate_reductase-like"/>
</dbReference>
<dbReference type="SUPFAM" id="SSF52833">
    <property type="entry name" value="Thioredoxin-like"/>
    <property type="match status" value="1"/>
</dbReference>
<dbReference type="Proteomes" id="UP000239089">
    <property type="component" value="Unassembled WGS sequence"/>
</dbReference>
<proteinExistence type="inferred from homology"/>
<evidence type="ECO:0000256" key="2">
    <source>
        <dbReference type="PROSITE-ProRule" id="PRU01282"/>
    </source>
</evidence>
<evidence type="ECO:0000313" key="4">
    <source>
        <dbReference type="Proteomes" id="UP000239089"/>
    </source>
</evidence>
<dbReference type="PANTHER" id="PTHR30041">
    <property type="entry name" value="ARSENATE REDUCTASE"/>
    <property type="match status" value="1"/>
</dbReference>
<keyword evidence="4" id="KW-1185">Reference proteome</keyword>
<dbReference type="NCBIfam" id="TIGR01616">
    <property type="entry name" value="nitro_assoc"/>
    <property type="match status" value="1"/>
</dbReference>
<gene>
    <name evidence="3" type="ORF">CCR94_04330</name>
</gene>
<comment type="similarity">
    <text evidence="1 2">Belongs to the ArsC family.</text>
</comment>